<dbReference type="PANTHER" id="PTHR43777:SF1">
    <property type="entry name" value="MOLYBDENUM COFACTOR CYTIDYLYLTRANSFERASE"/>
    <property type="match status" value="1"/>
</dbReference>
<organism evidence="2 3">
    <name type="scientific">Flavobacterium rhizosphaerae</name>
    <dbReference type="NCBI Taxonomy" id="3163298"/>
    <lineage>
        <taxon>Bacteria</taxon>
        <taxon>Pseudomonadati</taxon>
        <taxon>Bacteroidota</taxon>
        <taxon>Flavobacteriia</taxon>
        <taxon>Flavobacteriales</taxon>
        <taxon>Flavobacteriaceae</taxon>
        <taxon>Flavobacterium</taxon>
    </lineage>
</organism>
<dbReference type="Gene3D" id="3.90.550.10">
    <property type="entry name" value="Spore Coat Polysaccharide Biosynthesis Protein SpsA, Chain A"/>
    <property type="match status" value="1"/>
</dbReference>
<evidence type="ECO:0000313" key="2">
    <source>
        <dbReference type="EMBL" id="MFL9843966.1"/>
    </source>
</evidence>
<evidence type="ECO:0000259" key="1">
    <source>
        <dbReference type="Pfam" id="PF12804"/>
    </source>
</evidence>
<dbReference type="InterPro" id="IPR025877">
    <property type="entry name" value="MobA-like_NTP_Trfase"/>
</dbReference>
<dbReference type="PANTHER" id="PTHR43777">
    <property type="entry name" value="MOLYBDENUM COFACTOR CYTIDYLYLTRANSFERASE"/>
    <property type="match status" value="1"/>
</dbReference>
<evidence type="ECO:0000313" key="3">
    <source>
        <dbReference type="Proteomes" id="UP001629156"/>
    </source>
</evidence>
<keyword evidence="3" id="KW-1185">Reference proteome</keyword>
<gene>
    <name evidence="2" type="ORF">ABS766_05985</name>
</gene>
<dbReference type="CDD" id="cd04182">
    <property type="entry name" value="GT_2_like_f"/>
    <property type="match status" value="1"/>
</dbReference>
<accession>A0ABW8YUJ3</accession>
<reference evidence="2 3" key="1">
    <citation type="submission" date="2024-06" db="EMBL/GenBank/DDBJ databases">
        <authorList>
            <person name="Kaempfer P."/>
            <person name="Viver T."/>
        </authorList>
    </citation>
    <scope>NUCLEOTIDE SEQUENCE [LARGE SCALE GENOMIC DNA]</scope>
    <source>
        <strain evidence="2 3">ST-119</strain>
    </source>
</reference>
<feature type="domain" description="MobA-like NTP transferase" evidence="1">
    <location>
        <begin position="6"/>
        <end position="167"/>
    </location>
</feature>
<name>A0ABW8YUJ3_9FLAO</name>
<dbReference type="EMBL" id="JBELPZ010000004">
    <property type="protein sequence ID" value="MFL9843966.1"/>
    <property type="molecule type" value="Genomic_DNA"/>
</dbReference>
<dbReference type="Proteomes" id="UP001629156">
    <property type="component" value="Unassembled WGS sequence"/>
</dbReference>
<dbReference type="InterPro" id="IPR029044">
    <property type="entry name" value="Nucleotide-diphossugar_trans"/>
</dbReference>
<dbReference type="SUPFAM" id="SSF53448">
    <property type="entry name" value="Nucleotide-diphospho-sugar transferases"/>
    <property type="match status" value="1"/>
</dbReference>
<protein>
    <submittedName>
        <fullName evidence="2">Nucleotidyltransferase family protein</fullName>
    </submittedName>
</protein>
<sequence>MNTGIILLAAGNSSRLGQPKQLLEYKGETLLNRVINEAVCVAGNAVIVVTGYDTEKIEDSIKNRNVLICYNQLWQEGMATSITAGLKQLLLVYPDLQSCIISVCDQPYLNACVFKGIYASKAEQKKGIVAAKYRDTVGVPALFSKTYFDALLNLRGTQGARGLLSRYKNDVILYAFENGAFDIDTMEDYNKLIK</sequence>
<comment type="caution">
    <text evidence="2">The sequence shown here is derived from an EMBL/GenBank/DDBJ whole genome shotgun (WGS) entry which is preliminary data.</text>
</comment>
<dbReference type="RefSeq" id="WP_408084217.1">
    <property type="nucleotide sequence ID" value="NZ_JBELPZ010000004.1"/>
</dbReference>
<dbReference type="Pfam" id="PF12804">
    <property type="entry name" value="NTP_transf_3"/>
    <property type="match status" value="1"/>
</dbReference>
<proteinExistence type="predicted"/>